<dbReference type="OrthoDB" id="2540540at2"/>
<protein>
    <submittedName>
        <fullName evidence="2">Methane oxygenase PmoA</fullName>
    </submittedName>
</protein>
<evidence type="ECO:0000313" key="2">
    <source>
        <dbReference type="EMBL" id="SFI25495.1"/>
    </source>
</evidence>
<feature type="chain" id="PRO_5011721969" evidence="1">
    <location>
        <begin position="20"/>
        <end position="348"/>
    </location>
</feature>
<dbReference type="AlphaFoldDB" id="A0A1I3GPS5"/>
<organism evidence="2 3">
    <name type="scientific">Parapedobacter indicus</name>
    <dbReference type="NCBI Taxonomy" id="1477437"/>
    <lineage>
        <taxon>Bacteria</taxon>
        <taxon>Pseudomonadati</taxon>
        <taxon>Bacteroidota</taxon>
        <taxon>Sphingobacteriia</taxon>
        <taxon>Sphingobacteriales</taxon>
        <taxon>Sphingobacteriaceae</taxon>
        <taxon>Parapedobacter</taxon>
    </lineage>
</organism>
<reference evidence="2 3" key="1">
    <citation type="submission" date="2016-10" db="EMBL/GenBank/DDBJ databases">
        <authorList>
            <person name="de Groot N.N."/>
        </authorList>
    </citation>
    <scope>NUCLEOTIDE SEQUENCE [LARGE SCALE GENOMIC DNA]</scope>
    <source>
        <strain evidence="2 3">RK1</strain>
    </source>
</reference>
<accession>A0A1I3GPS5</accession>
<evidence type="ECO:0000256" key="1">
    <source>
        <dbReference type="SAM" id="SignalP"/>
    </source>
</evidence>
<dbReference type="InterPro" id="IPR029475">
    <property type="entry name" value="DUF6807"/>
</dbReference>
<dbReference type="STRING" id="1477437.SAMN05444682_10363"/>
<gene>
    <name evidence="2" type="ORF">SAMN05444682_10363</name>
</gene>
<dbReference type="Pfam" id="PF14100">
    <property type="entry name" value="DUF6807"/>
    <property type="match status" value="1"/>
</dbReference>
<dbReference type="RefSeq" id="WP_090625873.1">
    <property type="nucleotide sequence ID" value="NZ_FOQO01000003.1"/>
</dbReference>
<keyword evidence="3" id="KW-1185">Reference proteome</keyword>
<evidence type="ECO:0000313" key="3">
    <source>
        <dbReference type="Proteomes" id="UP000198670"/>
    </source>
</evidence>
<proteinExistence type="predicted"/>
<dbReference type="EMBL" id="FOQO01000003">
    <property type="protein sequence ID" value="SFI25495.1"/>
    <property type="molecule type" value="Genomic_DNA"/>
</dbReference>
<keyword evidence="1" id="KW-0732">Signal</keyword>
<name>A0A1I3GPS5_9SPHI</name>
<sequence>MKSCLYRYVLFGVFAFTYAGCQSPNPSKQQLTAEKDPVTGQVVVKEGDDTVLQFNYQTIYEKDVIHLEGAKPEDYTRRDRDTFVTTALYAVPRSDYIHPLYGLQGEMLTRDWPAGAHPHHRGIFWAWPEVEFGSKKGDLYALQTVFARPTGNLDLKGGADYALITAENEWKWDDKEPIVLETATMKVHKAQEQIRIIDLAFRFVALKDSITLATRNTDSYGGLNIRMQTPENQSIDYYTDEPGSSTRRAWSTFTGVFEGATTASGLAVLQHPTNPEYPGSWQEYPDLAWVQPTFPTRGTRFALQRGKPLDLRYRLIIFKGGEPEPSVLKDWWDAYHRDKTVLDLLTDN</sequence>
<feature type="signal peptide" evidence="1">
    <location>
        <begin position="1"/>
        <end position="19"/>
    </location>
</feature>
<dbReference type="Proteomes" id="UP000198670">
    <property type="component" value="Unassembled WGS sequence"/>
</dbReference>